<evidence type="ECO:0000256" key="7">
    <source>
        <dbReference type="ARBA" id="ARBA00022723"/>
    </source>
</evidence>
<feature type="domain" description="RNase H type-2" evidence="10">
    <location>
        <begin position="11"/>
        <end position="69"/>
    </location>
</feature>
<organism evidence="11">
    <name type="scientific">mine drainage metagenome</name>
    <dbReference type="NCBI Taxonomy" id="410659"/>
    <lineage>
        <taxon>unclassified sequences</taxon>
        <taxon>metagenomes</taxon>
        <taxon>ecological metagenomes</taxon>
    </lineage>
</organism>
<dbReference type="AlphaFoldDB" id="T1AT54"/>
<dbReference type="EC" id="3.1.26.4" evidence="4"/>
<comment type="function">
    <text evidence="2">Endonuclease that specifically degrades the RNA of RNA-DNA hybrids.</text>
</comment>
<dbReference type="GO" id="GO:0005737">
    <property type="term" value="C:cytoplasm"/>
    <property type="evidence" value="ECO:0007669"/>
    <property type="project" value="UniProtKB-SubCell"/>
</dbReference>
<dbReference type="GO" id="GO:0004523">
    <property type="term" value="F:RNA-DNA hybrid ribonuclease activity"/>
    <property type="evidence" value="ECO:0007669"/>
    <property type="project" value="UniProtKB-EC"/>
</dbReference>
<keyword evidence="6" id="KW-0540">Nuclease</keyword>
<accession>T1AT54</accession>
<evidence type="ECO:0000256" key="2">
    <source>
        <dbReference type="ARBA" id="ARBA00004065"/>
    </source>
</evidence>
<dbReference type="PANTHER" id="PTHR10954:SF23">
    <property type="entry name" value="RIBONUCLEASE"/>
    <property type="match status" value="1"/>
</dbReference>
<reference evidence="11" key="2">
    <citation type="journal article" date="2014" name="ISME J.">
        <title>Microbial stratification in low pH oxic and suboxic macroscopic growths along an acid mine drainage.</title>
        <authorList>
            <person name="Mendez-Garcia C."/>
            <person name="Mesa V."/>
            <person name="Sprenger R.R."/>
            <person name="Richter M."/>
            <person name="Diez M.S."/>
            <person name="Solano J."/>
            <person name="Bargiela R."/>
            <person name="Golyshina O.V."/>
            <person name="Manteca A."/>
            <person name="Ramos J.L."/>
            <person name="Gallego J.R."/>
            <person name="Llorente I."/>
            <person name="Martins Dos Santos V.A."/>
            <person name="Jensen O.N."/>
            <person name="Pelaez A.I."/>
            <person name="Sanchez J."/>
            <person name="Ferrer M."/>
        </authorList>
    </citation>
    <scope>NUCLEOTIDE SEQUENCE</scope>
</reference>
<protein>
    <recommendedName>
        <fullName evidence="4">ribonuclease H</fullName>
        <ecNumber evidence="4">3.1.26.4</ecNumber>
    </recommendedName>
</protein>
<dbReference type="PANTHER" id="PTHR10954">
    <property type="entry name" value="RIBONUCLEASE H2 SUBUNIT A"/>
    <property type="match status" value="1"/>
</dbReference>
<comment type="subcellular location">
    <subcellularLocation>
        <location evidence="3">Cytoplasm</location>
    </subcellularLocation>
</comment>
<dbReference type="PROSITE" id="PS51975">
    <property type="entry name" value="RNASE_H_2"/>
    <property type="match status" value="1"/>
</dbReference>
<dbReference type="InterPro" id="IPR024567">
    <property type="entry name" value="RNase_HII/HIII_dom"/>
</dbReference>
<proteinExistence type="predicted"/>
<keyword evidence="9" id="KW-0378">Hydrolase</keyword>
<gene>
    <name evidence="11" type="ORF">B2A_03841</name>
</gene>
<dbReference type="InterPro" id="IPR036397">
    <property type="entry name" value="RNaseH_sf"/>
</dbReference>
<name>T1AT54_9ZZZZ</name>
<feature type="non-terminal residue" evidence="11">
    <location>
        <position position="69"/>
    </location>
</feature>
<evidence type="ECO:0000313" key="11">
    <source>
        <dbReference type="EMBL" id="EQD59713.1"/>
    </source>
</evidence>
<keyword evidence="5" id="KW-0963">Cytoplasm</keyword>
<dbReference type="InterPro" id="IPR012337">
    <property type="entry name" value="RNaseH-like_sf"/>
</dbReference>
<dbReference type="GO" id="GO:0032299">
    <property type="term" value="C:ribonuclease H2 complex"/>
    <property type="evidence" value="ECO:0007669"/>
    <property type="project" value="TreeGrafter"/>
</dbReference>
<dbReference type="GO" id="GO:0003723">
    <property type="term" value="F:RNA binding"/>
    <property type="evidence" value="ECO:0007669"/>
    <property type="project" value="InterPro"/>
</dbReference>
<evidence type="ECO:0000259" key="10">
    <source>
        <dbReference type="PROSITE" id="PS51975"/>
    </source>
</evidence>
<dbReference type="GO" id="GO:0046872">
    <property type="term" value="F:metal ion binding"/>
    <property type="evidence" value="ECO:0007669"/>
    <property type="project" value="UniProtKB-KW"/>
</dbReference>
<dbReference type="SUPFAM" id="SSF53098">
    <property type="entry name" value="Ribonuclease H-like"/>
    <property type="match status" value="1"/>
</dbReference>
<dbReference type="Gene3D" id="3.30.420.10">
    <property type="entry name" value="Ribonuclease H-like superfamily/Ribonuclease H"/>
    <property type="match status" value="1"/>
</dbReference>
<dbReference type="Pfam" id="PF01351">
    <property type="entry name" value="RNase_HII"/>
    <property type="match status" value="1"/>
</dbReference>
<reference evidence="11" key="1">
    <citation type="submission" date="2013-08" db="EMBL/GenBank/DDBJ databases">
        <authorList>
            <person name="Mendez C."/>
            <person name="Richter M."/>
            <person name="Ferrer M."/>
            <person name="Sanchez J."/>
        </authorList>
    </citation>
    <scope>NUCLEOTIDE SEQUENCE</scope>
</reference>
<dbReference type="EMBL" id="AUZZ01002553">
    <property type="protein sequence ID" value="EQD59713.1"/>
    <property type="molecule type" value="Genomic_DNA"/>
</dbReference>
<keyword evidence="8" id="KW-0255">Endonuclease</keyword>
<sequence length="69" mass="7203">MFETPAPPAVSGTLGLDEAGRGSVLGPLVVGAFLLPGGAREGEDRLRALGVRDSKRLTPKRREAVFSSL</sequence>
<keyword evidence="7" id="KW-0479">Metal-binding</keyword>
<evidence type="ECO:0000256" key="9">
    <source>
        <dbReference type="ARBA" id="ARBA00022801"/>
    </source>
</evidence>
<evidence type="ECO:0000256" key="4">
    <source>
        <dbReference type="ARBA" id="ARBA00012180"/>
    </source>
</evidence>
<evidence type="ECO:0000256" key="5">
    <source>
        <dbReference type="ARBA" id="ARBA00022490"/>
    </source>
</evidence>
<comment type="caution">
    <text evidence="11">The sequence shown here is derived from an EMBL/GenBank/DDBJ whole genome shotgun (WGS) entry which is preliminary data.</text>
</comment>
<evidence type="ECO:0000256" key="6">
    <source>
        <dbReference type="ARBA" id="ARBA00022722"/>
    </source>
</evidence>
<dbReference type="InterPro" id="IPR001352">
    <property type="entry name" value="RNase_HII/HIII"/>
</dbReference>
<dbReference type="GO" id="GO:0006298">
    <property type="term" value="P:mismatch repair"/>
    <property type="evidence" value="ECO:0007669"/>
    <property type="project" value="TreeGrafter"/>
</dbReference>
<comment type="catalytic activity">
    <reaction evidence="1">
        <text>Endonucleolytic cleavage to 5'-phosphomonoester.</text>
        <dbReference type="EC" id="3.1.26.4"/>
    </reaction>
</comment>
<evidence type="ECO:0000256" key="1">
    <source>
        <dbReference type="ARBA" id="ARBA00000077"/>
    </source>
</evidence>
<dbReference type="GO" id="GO:0043137">
    <property type="term" value="P:DNA replication, removal of RNA primer"/>
    <property type="evidence" value="ECO:0007669"/>
    <property type="project" value="TreeGrafter"/>
</dbReference>
<evidence type="ECO:0000256" key="3">
    <source>
        <dbReference type="ARBA" id="ARBA00004496"/>
    </source>
</evidence>
<evidence type="ECO:0000256" key="8">
    <source>
        <dbReference type="ARBA" id="ARBA00022759"/>
    </source>
</evidence>